<dbReference type="Pfam" id="PF09068">
    <property type="entry name" value="EF-hand_2"/>
    <property type="match status" value="2"/>
</dbReference>
<dbReference type="InterPro" id="IPR000433">
    <property type="entry name" value="Znf_ZZ"/>
</dbReference>
<dbReference type="InterPro" id="IPR050774">
    <property type="entry name" value="KCMF1/Dystrophin"/>
</dbReference>
<organism evidence="8 10">
    <name type="scientific">Rotaria magnacalcarata</name>
    <dbReference type="NCBI Taxonomy" id="392030"/>
    <lineage>
        <taxon>Eukaryota</taxon>
        <taxon>Metazoa</taxon>
        <taxon>Spiralia</taxon>
        <taxon>Gnathifera</taxon>
        <taxon>Rotifera</taxon>
        <taxon>Eurotatoria</taxon>
        <taxon>Bdelloidea</taxon>
        <taxon>Philodinida</taxon>
        <taxon>Philodinidae</taxon>
        <taxon>Rotaria</taxon>
    </lineage>
</organism>
<name>A0A814XEL4_9BILA</name>
<dbReference type="InterPro" id="IPR015154">
    <property type="entry name" value="EF-hand_dom_typ2"/>
</dbReference>
<sequence>MTMNTSFSNELQQLQMELRAQNFDIIRFSTYRIACKLRFIQKKLNFHLLDLLNVIESLRECLTSLSVPSSSNNKHSVYFDSSTYSQSHLSNTSQCLSINHLTSFLTSIYTNLNKRLPLSRQIAHTDKCVQSAIAWLLYVYKSDTLSIRFNSFRVLLTLLCTGKLIDKIHHLFVCSLSTSSSNALTYAQINELLHEILALPYALQEIPLSTLSRNYAQLIFAKSSSPINFDSVLDLLLYNNNTPICLQWLVLFHRLISVENVIHRVKCSACQRPSFSGFRYKCLQCTKRTYQLCQDCFWRGRTSDQHLSTHEMKEYTYFTLPNKHCRYSLRKSLQCIPKNEKPCQYFNSLTVDKERKLSQENLTTKNKEQLIKNDENKSKKIDIDEHNEIASYTKQLTLNADKQKFNPTGIQSERKISSHQHQSRRAIANHQSQEKKVLISKLDAENRRIMHEINKLRVKLKHQSLTNMGTNDYRAYSDTNLSTPFERNCSQTLPNPRSSVHHKFTSMPSNRTDQMRRAGSAEAANKNSYFEHELRILLTRKNQLESRIHELQLSREELASQLDHLYRTPSYSPDLQQRPTIFRSSNCLNNSPSRMNTRTLKSKKTGLRSYSTPSTPVHNQLISHLHTDLLLAADSLTSAMSSLVQQLNTEDVESFRTVSQTKNKFTSYPCDSDNRTDDELFLVSDDDYY</sequence>
<evidence type="ECO:0000256" key="5">
    <source>
        <dbReference type="SAM" id="Coils"/>
    </source>
</evidence>
<feature type="domain" description="ZZ-type" evidence="7">
    <location>
        <begin position="262"/>
        <end position="320"/>
    </location>
</feature>
<dbReference type="Gene3D" id="1.10.238.10">
    <property type="entry name" value="EF-hand"/>
    <property type="match status" value="1"/>
</dbReference>
<dbReference type="PANTHER" id="PTHR12268">
    <property type="entry name" value="E3 UBIQUITIN-PROTEIN LIGASE KCMF1"/>
    <property type="match status" value="1"/>
</dbReference>
<evidence type="ECO:0000313" key="8">
    <source>
        <dbReference type="EMBL" id="CAF1218264.1"/>
    </source>
</evidence>
<dbReference type="AlphaFoldDB" id="A0A814XEL4"/>
<dbReference type="GO" id="GO:0099536">
    <property type="term" value="P:synaptic signaling"/>
    <property type="evidence" value="ECO:0007669"/>
    <property type="project" value="TreeGrafter"/>
</dbReference>
<evidence type="ECO:0000256" key="2">
    <source>
        <dbReference type="ARBA" id="ARBA00022771"/>
    </source>
</evidence>
<reference evidence="8" key="1">
    <citation type="submission" date="2021-02" db="EMBL/GenBank/DDBJ databases">
        <authorList>
            <person name="Nowell W R."/>
        </authorList>
    </citation>
    <scope>NUCLEOTIDE SEQUENCE</scope>
</reference>
<dbReference type="InterPro" id="IPR015153">
    <property type="entry name" value="EF-hand_dom_typ1"/>
</dbReference>
<proteinExistence type="predicted"/>
<accession>A0A814XEL4</accession>
<dbReference type="GO" id="GO:0008270">
    <property type="term" value="F:zinc ion binding"/>
    <property type="evidence" value="ECO:0007669"/>
    <property type="project" value="UniProtKB-KW"/>
</dbReference>
<dbReference type="EMBL" id="CAJNOV010005611">
    <property type="protein sequence ID" value="CAF1218264.1"/>
    <property type="molecule type" value="Genomic_DNA"/>
</dbReference>
<dbReference type="Proteomes" id="UP000663855">
    <property type="component" value="Unassembled WGS sequence"/>
</dbReference>
<dbReference type="Pfam" id="PF00569">
    <property type="entry name" value="ZZ"/>
    <property type="match status" value="1"/>
</dbReference>
<dbReference type="GO" id="GO:0045202">
    <property type="term" value="C:synapse"/>
    <property type="evidence" value="ECO:0007669"/>
    <property type="project" value="TreeGrafter"/>
</dbReference>
<evidence type="ECO:0000313" key="9">
    <source>
        <dbReference type="EMBL" id="CAF1647578.1"/>
    </source>
</evidence>
<evidence type="ECO:0000259" key="7">
    <source>
        <dbReference type="PROSITE" id="PS50135"/>
    </source>
</evidence>
<dbReference type="EMBL" id="CAJNOW010016093">
    <property type="protein sequence ID" value="CAF1647578.1"/>
    <property type="molecule type" value="Genomic_DNA"/>
</dbReference>
<dbReference type="Proteomes" id="UP000663834">
    <property type="component" value="Unassembled WGS sequence"/>
</dbReference>
<evidence type="ECO:0000256" key="1">
    <source>
        <dbReference type="ARBA" id="ARBA00022723"/>
    </source>
</evidence>
<keyword evidence="5" id="KW-0175">Coiled coil</keyword>
<comment type="caution">
    <text evidence="8">The sequence shown here is derived from an EMBL/GenBank/DDBJ whole genome shotgun (WGS) entry which is preliminary data.</text>
</comment>
<protein>
    <recommendedName>
        <fullName evidence="7">ZZ-type domain-containing protein</fullName>
    </recommendedName>
</protein>
<dbReference type="InterPro" id="IPR043145">
    <property type="entry name" value="Znf_ZZ_sf"/>
</dbReference>
<dbReference type="SMART" id="SM00291">
    <property type="entry name" value="ZnF_ZZ"/>
    <property type="match status" value="1"/>
</dbReference>
<evidence type="ECO:0000256" key="3">
    <source>
        <dbReference type="ARBA" id="ARBA00022833"/>
    </source>
</evidence>
<evidence type="ECO:0000256" key="6">
    <source>
        <dbReference type="SAM" id="MobiDB-lite"/>
    </source>
</evidence>
<keyword evidence="2 4" id="KW-0863">Zinc-finger</keyword>
<dbReference type="PROSITE" id="PS50135">
    <property type="entry name" value="ZF_ZZ_2"/>
    <property type="match status" value="1"/>
</dbReference>
<dbReference type="SUPFAM" id="SSF47473">
    <property type="entry name" value="EF-hand"/>
    <property type="match status" value="2"/>
</dbReference>
<gene>
    <name evidence="8" type="ORF">CJN711_LOCUS12865</name>
    <name evidence="9" type="ORF">KQP761_LOCUS29303</name>
</gene>
<dbReference type="Gene3D" id="3.30.60.90">
    <property type="match status" value="1"/>
</dbReference>
<evidence type="ECO:0000313" key="10">
    <source>
        <dbReference type="Proteomes" id="UP000663855"/>
    </source>
</evidence>
<dbReference type="OrthoDB" id="6019271at2759"/>
<feature type="coiled-coil region" evidence="5">
    <location>
        <begin position="534"/>
        <end position="561"/>
    </location>
</feature>
<dbReference type="GO" id="GO:0005886">
    <property type="term" value="C:plasma membrane"/>
    <property type="evidence" value="ECO:0007669"/>
    <property type="project" value="TreeGrafter"/>
</dbReference>
<feature type="region of interest" description="Disordered" evidence="6">
    <location>
        <begin position="491"/>
        <end position="512"/>
    </location>
</feature>
<keyword evidence="1" id="KW-0479">Metal-binding</keyword>
<dbReference type="PANTHER" id="PTHR12268:SF27">
    <property type="entry name" value="DYSTROBREVIN, ISOFORM F"/>
    <property type="match status" value="1"/>
</dbReference>
<dbReference type="Pfam" id="PF09069">
    <property type="entry name" value="EF-hand_3"/>
    <property type="match status" value="1"/>
</dbReference>
<dbReference type="SUPFAM" id="SSF57850">
    <property type="entry name" value="RING/U-box"/>
    <property type="match status" value="1"/>
</dbReference>
<evidence type="ECO:0000256" key="4">
    <source>
        <dbReference type="PROSITE-ProRule" id="PRU00228"/>
    </source>
</evidence>
<dbReference type="InterPro" id="IPR011992">
    <property type="entry name" value="EF-hand-dom_pair"/>
</dbReference>
<keyword evidence="3" id="KW-0862">Zinc</keyword>